<feature type="modified residue" description="4-aspartylphosphate" evidence="6">
    <location>
        <position position="1157"/>
    </location>
</feature>
<dbReference type="InterPro" id="IPR029016">
    <property type="entry name" value="GAF-like_dom_sf"/>
</dbReference>
<dbReference type="InterPro" id="IPR036890">
    <property type="entry name" value="HATPase_C_sf"/>
</dbReference>
<comment type="catalytic activity">
    <reaction evidence="1">
        <text>ATP + protein L-histidine = ADP + protein N-phospho-L-histidine.</text>
        <dbReference type="EC" id="2.7.13.3"/>
    </reaction>
</comment>
<dbReference type="CDD" id="cd17546">
    <property type="entry name" value="REC_hyHK_CKI1_RcsC-like"/>
    <property type="match status" value="1"/>
</dbReference>
<dbReference type="PANTHER" id="PTHR43047">
    <property type="entry name" value="TWO-COMPONENT HISTIDINE PROTEIN KINASE"/>
    <property type="match status" value="1"/>
</dbReference>
<evidence type="ECO:0000256" key="5">
    <source>
        <dbReference type="ARBA" id="ARBA00022777"/>
    </source>
</evidence>
<dbReference type="EC" id="2.7.13.3" evidence="2"/>
<feature type="compositionally biased region" description="Polar residues" evidence="7">
    <location>
        <begin position="271"/>
        <end position="284"/>
    </location>
</feature>
<dbReference type="SMART" id="SM00448">
    <property type="entry name" value="REC"/>
    <property type="match status" value="1"/>
</dbReference>
<dbReference type="SMART" id="SM00388">
    <property type="entry name" value="HisKA"/>
    <property type="match status" value="1"/>
</dbReference>
<dbReference type="Gene3D" id="1.10.287.130">
    <property type="match status" value="1"/>
</dbReference>
<evidence type="ECO:0000259" key="9">
    <source>
        <dbReference type="PROSITE" id="PS50110"/>
    </source>
</evidence>
<feature type="region of interest" description="Disordered" evidence="7">
    <location>
        <begin position="660"/>
        <end position="680"/>
    </location>
</feature>
<feature type="compositionally biased region" description="Basic and acidic residues" evidence="7">
    <location>
        <begin position="1234"/>
        <end position="1246"/>
    </location>
</feature>
<evidence type="ECO:0000313" key="10">
    <source>
        <dbReference type="EMBL" id="KAJ4359669.1"/>
    </source>
</evidence>
<dbReference type="InterPro" id="IPR004358">
    <property type="entry name" value="Sig_transdc_His_kin-like_C"/>
</dbReference>
<dbReference type="PROSITE" id="PS50109">
    <property type="entry name" value="HIS_KIN"/>
    <property type="match status" value="1"/>
</dbReference>
<dbReference type="SMART" id="SM00387">
    <property type="entry name" value="HATPase_c"/>
    <property type="match status" value="1"/>
</dbReference>
<evidence type="ECO:0000256" key="2">
    <source>
        <dbReference type="ARBA" id="ARBA00012438"/>
    </source>
</evidence>
<evidence type="ECO:0000259" key="8">
    <source>
        <dbReference type="PROSITE" id="PS50109"/>
    </source>
</evidence>
<keyword evidence="11" id="KW-1185">Reference proteome</keyword>
<dbReference type="FunFam" id="1.10.287.130:FF:000023">
    <property type="entry name" value="Sensor histidine kinase/response regulator, putative"/>
    <property type="match status" value="1"/>
</dbReference>
<dbReference type="SUPFAM" id="SSF55781">
    <property type="entry name" value="GAF domain-like"/>
    <property type="match status" value="1"/>
</dbReference>
<evidence type="ECO:0000256" key="1">
    <source>
        <dbReference type="ARBA" id="ARBA00000085"/>
    </source>
</evidence>
<dbReference type="RefSeq" id="XP_056075871.1">
    <property type="nucleotide sequence ID" value="XM_056209049.1"/>
</dbReference>
<dbReference type="InterPro" id="IPR001789">
    <property type="entry name" value="Sig_transdc_resp-reg_receiver"/>
</dbReference>
<dbReference type="Gene3D" id="3.30.450.40">
    <property type="match status" value="1"/>
</dbReference>
<dbReference type="PROSITE" id="PS50110">
    <property type="entry name" value="RESPONSE_REGULATORY"/>
    <property type="match status" value="1"/>
</dbReference>
<dbReference type="Gene3D" id="3.30.565.10">
    <property type="entry name" value="Histidine kinase-like ATPase, C-terminal domain"/>
    <property type="match status" value="1"/>
</dbReference>
<feature type="region of interest" description="Disordered" evidence="7">
    <location>
        <begin position="1"/>
        <end position="20"/>
    </location>
</feature>
<feature type="region of interest" description="Disordered" evidence="7">
    <location>
        <begin position="271"/>
        <end position="293"/>
    </location>
</feature>
<dbReference type="Pfam" id="PF02518">
    <property type="entry name" value="HATPase_c"/>
    <property type="match status" value="1"/>
</dbReference>
<dbReference type="Pfam" id="PF00072">
    <property type="entry name" value="Response_reg"/>
    <property type="match status" value="1"/>
</dbReference>
<dbReference type="PANTHER" id="PTHR43047:SF72">
    <property type="entry name" value="OSMOSENSING HISTIDINE PROTEIN KINASE SLN1"/>
    <property type="match status" value="1"/>
</dbReference>
<feature type="region of interest" description="Disordered" evidence="7">
    <location>
        <begin position="1234"/>
        <end position="1256"/>
    </location>
</feature>
<evidence type="ECO:0000256" key="3">
    <source>
        <dbReference type="ARBA" id="ARBA00022553"/>
    </source>
</evidence>
<dbReference type="SUPFAM" id="SSF55874">
    <property type="entry name" value="ATPase domain of HSP90 chaperone/DNA topoisomerase II/histidine kinase"/>
    <property type="match status" value="1"/>
</dbReference>
<evidence type="ECO:0000313" key="11">
    <source>
        <dbReference type="Proteomes" id="UP001140513"/>
    </source>
</evidence>
<feature type="domain" description="Histidine kinase" evidence="8">
    <location>
        <begin position="583"/>
        <end position="866"/>
    </location>
</feature>
<dbReference type="InterPro" id="IPR036097">
    <property type="entry name" value="HisK_dim/P_sf"/>
</dbReference>
<comment type="caution">
    <text evidence="10">The sequence shown here is derived from an EMBL/GenBank/DDBJ whole genome shotgun (WGS) entry which is preliminary data.</text>
</comment>
<dbReference type="Proteomes" id="UP001140513">
    <property type="component" value="Unassembled WGS sequence"/>
</dbReference>
<name>A0A9W8XX02_9PLEO</name>
<reference evidence="10" key="1">
    <citation type="submission" date="2022-10" db="EMBL/GenBank/DDBJ databases">
        <title>Tapping the CABI collections for fungal endophytes: first genome assemblies for Collariella, Neodidymelliopsis, Ascochyta clinopodiicola, Didymella pomorum, Didymosphaeria variabile, Neocosmospora piperis and Neocucurbitaria cava.</title>
        <authorList>
            <person name="Hill R."/>
        </authorList>
    </citation>
    <scope>NUCLEOTIDE SEQUENCE</scope>
    <source>
        <strain evidence="10">IMI 356815</strain>
    </source>
</reference>
<dbReference type="CDD" id="cd16922">
    <property type="entry name" value="HATPase_EvgS-ArcB-TorS-like"/>
    <property type="match status" value="1"/>
</dbReference>
<feature type="compositionally biased region" description="Polar residues" evidence="7">
    <location>
        <begin position="1049"/>
        <end position="1063"/>
    </location>
</feature>
<feature type="compositionally biased region" description="Basic residues" evidence="7">
    <location>
        <begin position="663"/>
        <end position="678"/>
    </location>
</feature>
<dbReference type="GO" id="GO:0005886">
    <property type="term" value="C:plasma membrane"/>
    <property type="evidence" value="ECO:0007669"/>
    <property type="project" value="TreeGrafter"/>
</dbReference>
<dbReference type="InterPro" id="IPR011006">
    <property type="entry name" value="CheY-like_superfamily"/>
</dbReference>
<dbReference type="PRINTS" id="PR00344">
    <property type="entry name" value="BCTRLSENSOR"/>
</dbReference>
<dbReference type="SUPFAM" id="SSF47384">
    <property type="entry name" value="Homodimeric domain of signal transducing histidine kinase"/>
    <property type="match status" value="1"/>
</dbReference>
<dbReference type="AlphaFoldDB" id="A0A9W8XX02"/>
<dbReference type="InterPro" id="IPR005467">
    <property type="entry name" value="His_kinase_dom"/>
</dbReference>
<dbReference type="SUPFAM" id="SSF52172">
    <property type="entry name" value="CheY-like"/>
    <property type="match status" value="1"/>
</dbReference>
<evidence type="ECO:0000256" key="6">
    <source>
        <dbReference type="PROSITE-ProRule" id="PRU00169"/>
    </source>
</evidence>
<dbReference type="EMBL" id="JAPEUX010000001">
    <property type="protein sequence ID" value="KAJ4359669.1"/>
    <property type="molecule type" value="Genomic_DNA"/>
</dbReference>
<dbReference type="GO" id="GO:0000155">
    <property type="term" value="F:phosphorelay sensor kinase activity"/>
    <property type="evidence" value="ECO:0007669"/>
    <property type="project" value="InterPro"/>
</dbReference>
<proteinExistence type="predicted"/>
<keyword evidence="4" id="KW-0808">Transferase</keyword>
<feature type="region of interest" description="Disordered" evidence="7">
    <location>
        <begin position="310"/>
        <end position="332"/>
    </location>
</feature>
<keyword evidence="5" id="KW-0418">Kinase</keyword>
<dbReference type="Pfam" id="PF00512">
    <property type="entry name" value="HisKA"/>
    <property type="match status" value="1"/>
</dbReference>
<dbReference type="FunFam" id="3.30.450.40:FF:000083">
    <property type="entry name" value="Sensor histidine kinase/response regulator, putative (AFU_orthologue AFUA_4G00660)"/>
    <property type="match status" value="1"/>
</dbReference>
<evidence type="ECO:0000256" key="4">
    <source>
        <dbReference type="ARBA" id="ARBA00022679"/>
    </source>
</evidence>
<feature type="region of interest" description="Disordered" evidence="7">
    <location>
        <begin position="1049"/>
        <end position="1068"/>
    </location>
</feature>
<dbReference type="GeneID" id="80903755"/>
<gene>
    <name evidence="10" type="ORF">N0V89_000225</name>
</gene>
<evidence type="ECO:0000256" key="7">
    <source>
        <dbReference type="SAM" id="MobiDB-lite"/>
    </source>
</evidence>
<dbReference type="Gene3D" id="3.40.50.2300">
    <property type="match status" value="1"/>
</dbReference>
<dbReference type="GO" id="GO:0009927">
    <property type="term" value="F:histidine phosphotransfer kinase activity"/>
    <property type="evidence" value="ECO:0007669"/>
    <property type="project" value="TreeGrafter"/>
</dbReference>
<dbReference type="CDD" id="cd00082">
    <property type="entry name" value="HisKA"/>
    <property type="match status" value="1"/>
</dbReference>
<protein>
    <recommendedName>
        <fullName evidence="2">histidine kinase</fullName>
        <ecNumber evidence="2">2.7.13.3</ecNumber>
    </recommendedName>
</protein>
<dbReference type="InterPro" id="IPR003018">
    <property type="entry name" value="GAF"/>
</dbReference>
<dbReference type="OrthoDB" id="303614at2759"/>
<accession>A0A9W8XX02</accession>
<dbReference type="SMART" id="SM00065">
    <property type="entry name" value="GAF"/>
    <property type="match status" value="1"/>
</dbReference>
<organism evidence="10 11">
    <name type="scientific">Didymosphaeria variabile</name>
    <dbReference type="NCBI Taxonomy" id="1932322"/>
    <lineage>
        <taxon>Eukaryota</taxon>
        <taxon>Fungi</taxon>
        <taxon>Dikarya</taxon>
        <taxon>Ascomycota</taxon>
        <taxon>Pezizomycotina</taxon>
        <taxon>Dothideomycetes</taxon>
        <taxon>Pleosporomycetidae</taxon>
        <taxon>Pleosporales</taxon>
        <taxon>Massarineae</taxon>
        <taxon>Didymosphaeriaceae</taxon>
        <taxon>Didymosphaeria</taxon>
    </lineage>
</organism>
<keyword evidence="3 6" id="KW-0597">Phosphoprotein</keyword>
<sequence>MVNRDPAPARSRKPCDDMEEADRIKEREFYRYYHNVQRPQDRGQPKELPVLTPLQTQTSSPAQVKPSDDKALAAFAQLGALRLNCRRCLISFFDRRNCFILAEATRTACLITGQPESEQDDLAFGTSIFPKNKSICYYTVKLPWGHPVQPFDEYSRHPSLVVNDLAVDERFKNYPFVTGPPYSRFYAGVPIRSPSGHSIGTYCVLDDKPRNGLSDFELNFLKDMAGTVMRHLETSRAAEDHKRGGVMVKSLGSFADGKSSIDDWWEEAEGLSSTVSPSENTPVQRQRRPTVGAVSPTTIIQPTLLARNNSAESSVQSVTSSGPTPSSSVAAGSAVVTPASEILDPVKSMEPVKPAVAPKKASPTGEGKLDAVAPDTKVVFERAAQMIVEAVEAEGAVFFDAKVSTFGGLVDDDFASELPPEPDKPCVILGAARFKSSQNPSSPSNQIFMTESVLKHLLRNYAHGQIFNFDDEYSPEAQADFLAGDDTDLGVSRRSDSVRSADDEQVLREVFPRARSLIIYPLWDAHRDRWFSSLIIWSSDPMRVFTNEQELSYLSAFSNSVMAEVARMDTKLADSAKADFISSISHELRSPLHGILGMTDLMKDTPMDTQQQSHIQTIENCGKTLLETINHVRADGGGFSINLLTGVKVLDYAKINNLTRGESKRRPKRRAKSTKHMIKPSQGHTNDIMTIISDFDLSVLIEEVLESVFAGFNFSKNNFESLDQRPKKYEPPPVSVIVDVNKWDSYIFRTQPGAWRRILMNLFGNALKYTPAGFIKVKLQVIPSTDQTDDSVELRLTVTDSGIGMSEDYINSRLFHSFAQENPLSQGTGLGLSIVKQLVELLGGDVEVFSKKGRGTKFTVSCPLKPSSLSPTVSALNPTQEIPNVFKRTEGKFVQFVGFDDDDQVEVKSLKNKNSSKIGEKALKEMSKDWFGMDVWESDIGNAPAPDLIMTTEAGARDLRAQFSKAPHDVPPAPVIVLCRAAALAQSTTAITVPGLIFECIAQPCGPHKLAKALASCLDRQANRVMAQSTESDDTSLSGLSQLTLKENMTSKGPTASIPSSHLSIPRPHVKSTISAPEIRSVNHSPVNATTAPFNALNCLAVDDNPINLRLLRSFVEKLGHRHVLAKNGLEALEAYKTATLENASPTTGRVDVILMDINMPEMDGLEATRQIRAHERDNSLSPVTIIALTGLASSEAQQEAHASGVNLFLIKPVRLADLEVVLKGVVTSEEGAKLKDNGKGEKSEDSTESSVAEVNAKEKEFFNAIKGEGDAHKRSKSTV</sequence>
<dbReference type="InterPro" id="IPR003594">
    <property type="entry name" value="HATPase_dom"/>
</dbReference>
<feature type="domain" description="Response regulatory" evidence="9">
    <location>
        <begin position="1098"/>
        <end position="1227"/>
    </location>
</feature>
<dbReference type="InterPro" id="IPR003661">
    <property type="entry name" value="HisK_dim/P_dom"/>
</dbReference>